<proteinExistence type="predicted"/>
<dbReference type="RefSeq" id="XP_011310416.1">
    <property type="nucleotide sequence ID" value="XM_011312114.1"/>
</dbReference>
<evidence type="ECO:0000259" key="2">
    <source>
        <dbReference type="PROSITE" id="PS50017"/>
    </source>
</evidence>
<feature type="compositionally biased region" description="Basic and acidic residues" evidence="1">
    <location>
        <begin position="18"/>
        <end position="27"/>
    </location>
</feature>
<feature type="region of interest" description="Disordered" evidence="1">
    <location>
        <begin position="125"/>
        <end position="148"/>
    </location>
</feature>
<evidence type="ECO:0000256" key="1">
    <source>
        <dbReference type="SAM" id="MobiDB-lite"/>
    </source>
</evidence>
<dbReference type="PROSITE" id="PS50017">
    <property type="entry name" value="DEATH_DOMAIN"/>
    <property type="match status" value="1"/>
</dbReference>
<dbReference type="KEGG" id="fas:105270888"/>
<dbReference type="GO" id="GO:0007165">
    <property type="term" value="P:signal transduction"/>
    <property type="evidence" value="ECO:0007669"/>
    <property type="project" value="InterPro"/>
</dbReference>
<dbReference type="Pfam" id="PF00531">
    <property type="entry name" value="Death"/>
    <property type="match status" value="1"/>
</dbReference>
<dbReference type="CTD" id="44339"/>
<dbReference type="InterPro" id="IPR011029">
    <property type="entry name" value="DEATH-like_dom_sf"/>
</dbReference>
<dbReference type="InterPro" id="IPR000488">
    <property type="entry name" value="Death_dom"/>
</dbReference>
<name>A0A9R1TH62_9HYME</name>
<evidence type="ECO:0000313" key="5">
    <source>
        <dbReference type="RefSeq" id="XP_011310415.1"/>
    </source>
</evidence>
<dbReference type="GeneID" id="105270888"/>
<accession>A0A9R1TJ88</accession>
<feature type="domain" description="Death" evidence="2">
    <location>
        <begin position="162"/>
        <end position="247"/>
    </location>
</feature>
<accession>A0A9R1TK53</accession>
<dbReference type="RefSeq" id="XP_011310414.1">
    <property type="nucleotide sequence ID" value="XM_011312112.1"/>
</dbReference>
<evidence type="ECO:0000313" key="4">
    <source>
        <dbReference type="RefSeq" id="XP_011310414.1"/>
    </source>
</evidence>
<reference evidence="4 5" key="1">
    <citation type="submission" date="2025-04" db="UniProtKB">
        <authorList>
            <consortium name="RefSeq"/>
        </authorList>
    </citation>
    <scope>IDENTIFICATION</scope>
    <source>
        <strain evidence="4 5">USDA-PBARC FA_bdor</strain>
        <tissue evidence="4 5">Whole organism</tissue>
    </source>
</reference>
<evidence type="ECO:0000313" key="3">
    <source>
        <dbReference type="Proteomes" id="UP000694866"/>
    </source>
</evidence>
<dbReference type="OrthoDB" id="535509at2759"/>
<dbReference type="CDD" id="cd01670">
    <property type="entry name" value="Death"/>
    <property type="match status" value="1"/>
</dbReference>
<protein>
    <submittedName>
        <fullName evidence="4 5">Uncharacterized protein imd</fullName>
    </submittedName>
</protein>
<dbReference type="RefSeq" id="XP_011310415.1">
    <property type="nucleotide sequence ID" value="XM_011312113.1"/>
</dbReference>
<organism evidence="3 4">
    <name type="scientific">Fopius arisanus</name>
    <dbReference type="NCBI Taxonomy" id="64838"/>
    <lineage>
        <taxon>Eukaryota</taxon>
        <taxon>Metazoa</taxon>
        <taxon>Ecdysozoa</taxon>
        <taxon>Arthropoda</taxon>
        <taxon>Hexapoda</taxon>
        <taxon>Insecta</taxon>
        <taxon>Pterygota</taxon>
        <taxon>Neoptera</taxon>
        <taxon>Endopterygota</taxon>
        <taxon>Hymenoptera</taxon>
        <taxon>Apocrita</taxon>
        <taxon>Ichneumonoidea</taxon>
        <taxon>Braconidae</taxon>
        <taxon>Opiinae</taxon>
        <taxon>Fopius</taxon>
    </lineage>
</organism>
<dbReference type="AlphaFoldDB" id="A0A9R1TH62"/>
<sequence length="250" mass="27993">MPILTDLSRRLNLLTTDAKPDPPRIHISDNTNNLSPRLSPKSAPPTPGANNTDEVKRDRRSSMPEGSDTEKDRRSSTETKKTRYKTRSHSTKNGQTANIVNYNIVNSSGVKIGATTTYVCNVNQYSGSPPKDSSPGRTSPRPKGAPMPEEVESLWRENRPLTLDDMFVIKTHLGVGWKDFFKALGYSEGQLEQFEEHHKVKGLDEVIYQTLLDWKQSSGSEARVGVLVKALWRCEQYDCAGRLAQPPRNL</sequence>
<dbReference type="Gene3D" id="1.10.533.10">
    <property type="entry name" value="Death Domain, Fas"/>
    <property type="match status" value="1"/>
</dbReference>
<evidence type="ECO:0000313" key="6">
    <source>
        <dbReference type="RefSeq" id="XP_011310416.1"/>
    </source>
</evidence>
<feature type="region of interest" description="Disordered" evidence="1">
    <location>
        <begin position="15"/>
        <end position="94"/>
    </location>
</feature>
<feature type="compositionally biased region" description="Basic and acidic residues" evidence="1">
    <location>
        <begin position="53"/>
        <end position="81"/>
    </location>
</feature>
<dbReference type="SUPFAM" id="SSF47986">
    <property type="entry name" value="DEATH domain"/>
    <property type="match status" value="1"/>
</dbReference>
<keyword evidence="3" id="KW-1185">Reference proteome</keyword>
<accession>A0A9R1TH62</accession>
<dbReference type="Proteomes" id="UP000694866">
    <property type="component" value="Unplaced"/>
</dbReference>
<gene>
    <name evidence="4 5 6" type="primary">imd</name>
</gene>